<keyword evidence="1" id="KW-0812">Transmembrane</keyword>
<evidence type="ECO:0008006" key="4">
    <source>
        <dbReference type="Google" id="ProtNLM"/>
    </source>
</evidence>
<proteinExistence type="predicted"/>
<evidence type="ECO:0000313" key="2">
    <source>
        <dbReference type="EMBL" id="AXY75084.1"/>
    </source>
</evidence>
<keyword evidence="1" id="KW-0472">Membrane</keyword>
<gene>
    <name evidence="2" type="ORF">D3H65_14330</name>
</gene>
<keyword evidence="1" id="KW-1133">Transmembrane helix</keyword>
<reference evidence="2 3" key="1">
    <citation type="submission" date="2018-09" db="EMBL/GenBank/DDBJ databases">
        <title>Genome sequencing of strain 6GH32-13.</title>
        <authorList>
            <person name="Weon H.-Y."/>
            <person name="Heo J."/>
            <person name="Kwon S.-W."/>
        </authorList>
    </citation>
    <scope>NUCLEOTIDE SEQUENCE [LARGE SCALE GENOMIC DNA]</scope>
    <source>
        <strain evidence="2 3">5GH32-13</strain>
    </source>
</reference>
<accession>A0A3B7MKU2</accession>
<protein>
    <recommendedName>
        <fullName evidence="4">CCDC81-like prokaryotic HU domain-containing protein</fullName>
    </recommendedName>
</protein>
<dbReference type="EMBL" id="CP032157">
    <property type="protein sequence ID" value="AXY75084.1"/>
    <property type="molecule type" value="Genomic_DNA"/>
</dbReference>
<dbReference type="RefSeq" id="WP_119050966.1">
    <property type="nucleotide sequence ID" value="NZ_CP032157.1"/>
</dbReference>
<dbReference type="AlphaFoldDB" id="A0A3B7MKU2"/>
<dbReference type="KEGG" id="pseg:D3H65_14330"/>
<feature type="transmembrane region" description="Helical" evidence="1">
    <location>
        <begin position="171"/>
        <end position="191"/>
    </location>
</feature>
<dbReference type="OrthoDB" id="664124at2"/>
<evidence type="ECO:0000256" key="1">
    <source>
        <dbReference type="SAM" id="Phobius"/>
    </source>
</evidence>
<sequence>MTEALTSYLLQHKSISIPGLGTVYIERIPAQTDFINKQILPPSYHFRFDKYFDAPDKEFFTYLAQQKDIADYEAIKWYNEWAYDLRNRLRTDEVVEWKGVGALKKDVSGDIVFEASGAIPSAQQPAPATRVIHSNTQHTMLVGDREVIREINTEETANAWPEEEAVEKNTWWIYALIIAAIALSVIFFHFYNNGFSPSNTGNQQHIDVAR</sequence>
<dbReference type="Proteomes" id="UP000263900">
    <property type="component" value="Chromosome"/>
</dbReference>
<name>A0A3B7MKU2_9BACT</name>
<evidence type="ECO:0000313" key="3">
    <source>
        <dbReference type="Proteomes" id="UP000263900"/>
    </source>
</evidence>
<organism evidence="2 3">
    <name type="scientific">Paraflavitalea soli</name>
    <dbReference type="NCBI Taxonomy" id="2315862"/>
    <lineage>
        <taxon>Bacteria</taxon>
        <taxon>Pseudomonadati</taxon>
        <taxon>Bacteroidota</taxon>
        <taxon>Chitinophagia</taxon>
        <taxon>Chitinophagales</taxon>
        <taxon>Chitinophagaceae</taxon>
        <taxon>Paraflavitalea</taxon>
    </lineage>
</organism>
<keyword evidence="3" id="KW-1185">Reference proteome</keyword>